<dbReference type="AlphaFoldDB" id="A0A2W7N0A0"/>
<accession>A0A2W7N0A0</accession>
<dbReference type="Pfam" id="PF01381">
    <property type="entry name" value="HTH_3"/>
    <property type="match status" value="1"/>
</dbReference>
<proteinExistence type="predicted"/>
<reference evidence="2 3" key="1">
    <citation type="submission" date="2018-06" db="EMBL/GenBank/DDBJ databases">
        <title>Genomic Encyclopedia of Archaeal and Bacterial Type Strains, Phase II (KMG-II): from individual species to whole genera.</title>
        <authorList>
            <person name="Goeker M."/>
        </authorList>
    </citation>
    <scope>NUCLEOTIDE SEQUENCE [LARGE SCALE GENOMIC DNA]</scope>
    <source>
        <strain evidence="2 3">DSM 22009</strain>
    </source>
</reference>
<evidence type="ECO:0000313" key="3">
    <source>
        <dbReference type="Proteomes" id="UP000248916"/>
    </source>
</evidence>
<dbReference type="PROSITE" id="PS50943">
    <property type="entry name" value="HTH_CROC1"/>
    <property type="match status" value="1"/>
</dbReference>
<dbReference type="EMBL" id="QKZL01000028">
    <property type="protein sequence ID" value="PZX11857.1"/>
    <property type="molecule type" value="Genomic_DNA"/>
</dbReference>
<sequence>MMSFAAQLRMARAGLGWSQARVAETAGIPLPMYQAIEEGRDAGAVPALVPIRATLEAAGVEFIEGNVADQG</sequence>
<evidence type="ECO:0000313" key="2">
    <source>
        <dbReference type="EMBL" id="PZX11857.1"/>
    </source>
</evidence>
<keyword evidence="3" id="KW-1185">Reference proteome</keyword>
<dbReference type="RefSeq" id="WP_111538836.1">
    <property type="nucleotide sequence ID" value="NZ_QKZL01000028.1"/>
</dbReference>
<dbReference type="SUPFAM" id="SSF47413">
    <property type="entry name" value="lambda repressor-like DNA-binding domains"/>
    <property type="match status" value="1"/>
</dbReference>
<evidence type="ECO:0000259" key="1">
    <source>
        <dbReference type="PROSITE" id="PS50943"/>
    </source>
</evidence>
<dbReference type="Gene3D" id="1.10.260.40">
    <property type="entry name" value="lambda repressor-like DNA-binding domains"/>
    <property type="match status" value="1"/>
</dbReference>
<gene>
    <name evidence="2" type="ORF">LX81_03827</name>
</gene>
<dbReference type="CDD" id="cd00093">
    <property type="entry name" value="HTH_XRE"/>
    <property type="match status" value="1"/>
</dbReference>
<name>A0A2W7N0A0_9RHOB</name>
<dbReference type="InterPro" id="IPR001387">
    <property type="entry name" value="Cro/C1-type_HTH"/>
</dbReference>
<protein>
    <submittedName>
        <fullName evidence="2">Helix-turn-helix protein</fullName>
    </submittedName>
</protein>
<dbReference type="Proteomes" id="UP000248916">
    <property type="component" value="Unassembled WGS sequence"/>
</dbReference>
<comment type="caution">
    <text evidence="2">The sequence shown here is derived from an EMBL/GenBank/DDBJ whole genome shotgun (WGS) entry which is preliminary data.</text>
</comment>
<dbReference type="GO" id="GO:0003677">
    <property type="term" value="F:DNA binding"/>
    <property type="evidence" value="ECO:0007669"/>
    <property type="project" value="InterPro"/>
</dbReference>
<feature type="domain" description="HTH cro/C1-type" evidence="1">
    <location>
        <begin position="8"/>
        <end position="62"/>
    </location>
</feature>
<dbReference type="InterPro" id="IPR010982">
    <property type="entry name" value="Lambda_DNA-bd_dom_sf"/>
</dbReference>
<organism evidence="2 3">
    <name type="scientific">Palleronia aestuarii</name>
    <dbReference type="NCBI Taxonomy" id="568105"/>
    <lineage>
        <taxon>Bacteria</taxon>
        <taxon>Pseudomonadati</taxon>
        <taxon>Pseudomonadota</taxon>
        <taxon>Alphaproteobacteria</taxon>
        <taxon>Rhodobacterales</taxon>
        <taxon>Roseobacteraceae</taxon>
        <taxon>Palleronia</taxon>
    </lineage>
</organism>